<name>A0A643AU89_BALPH</name>
<organism evidence="1 2">
    <name type="scientific">Balaenoptera physalus</name>
    <name type="common">Fin whale</name>
    <name type="synonym">Balaena physalus</name>
    <dbReference type="NCBI Taxonomy" id="9770"/>
    <lineage>
        <taxon>Eukaryota</taxon>
        <taxon>Metazoa</taxon>
        <taxon>Chordata</taxon>
        <taxon>Craniata</taxon>
        <taxon>Vertebrata</taxon>
        <taxon>Euteleostomi</taxon>
        <taxon>Mammalia</taxon>
        <taxon>Eutheria</taxon>
        <taxon>Laurasiatheria</taxon>
        <taxon>Artiodactyla</taxon>
        <taxon>Whippomorpha</taxon>
        <taxon>Cetacea</taxon>
        <taxon>Mysticeti</taxon>
        <taxon>Balaenopteridae</taxon>
        <taxon>Balaenoptera</taxon>
    </lineage>
</organism>
<keyword evidence="2" id="KW-1185">Reference proteome</keyword>
<evidence type="ECO:0000313" key="2">
    <source>
        <dbReference type="Proteomes" id="UP000437017"/>
    </source>
</evidence>
<comment type="caution">
    <text evidence="1">The sequence shown here is derived from an EMBL/GenBank/DDBJ whole genome shotgun (WGS) entry which is preliminary data.</text>
</comment>
<gene>
    <name evidence="1" type="ORF">E2I00_012549</name>
</gene>
<protein>
    <submittedName>
        <fullName evidence="1">Uncharacterized protein</fullName>
    </submittedName>
</protein>
<feature type="non-terminal residue" evidence="1">
    <location>
        <position position="115"/>
    </location>
</feature>
<dbReference type="OrthoDB" id="10427334at2759"/>
<sequence length="115" mass="12702">MPFRRRARKIFLTSSPEVRYWRKTSHSLRPKRWKWRGIYAEGDQIKAFVRMAGHLGGGVVPRGYPSSGTNCQAGTPDEGAARAVQASGCRGGNAPNPQLPRAFESFVALPSGMRE</sequence>
<accession>A0A643AU89</accession>
<evidence type="ECO:0000313" key="1">
    <source>
        <dbReference type="EMBL" id="KAB0354002.1"/>
    </source>
</evidence>
<proteinExistence type="predicted"/>
<dbReference type="Proteomes" id="UP000437017">
    <property type="component" value="Unassembled WGS sequence"/>
</dbReference>
<reference evidence="1 2" key="1">
    <citation type="journal article" date="2019" name="PLoS ONE">
        <title>Genomic analyses reveal an absence of contemporary introgressive admixture between fin whales and blue whales, despite known hybrids.</title>
        <authorList>
            <person name="Westbury M.V."/>
            <person name="Petersen B."/>
            <person name="Lorenzen E.D."/>
        </authorList>
    </citation>
    <scope>NUCLEOTIDE SEQUENCE [LARGE SCALE GENOMIC DNA]</scope>
    <source>
        <strain evidence="1">FinWhale-01</strain>
    </source>
</reference>
<dbReference type="EMBL" id="SGJD01034980">
    <property type="protein sequence ID" value="KAB0354002.1"/>
    <property type="molecule type" value="Genomic_DNA"/>
</dbReference>
<dbReference type="AlphaFoldDB" id="A0A643AU89"/>